<gene>
    <name evidence="2" type="ORF">N341_11905</name>
</gene>
<feature type="non-terminal residue" evidence="2">
    <location>
        <position position="1"/>
    </location>
</feature>
<proteinExistence type="predicted"/>
<protein>
    <submittedName>
        <fullName evidence="2">Uncharacterized protein</fullName>
    </submittedName>
</protein>
<feature type="region of interest" description="Disordered" evidence="1">
    <location>
        <begin position="65"/>
        <end position="93"/>
    </location>
</feature>
<keyword evidence="3" id="KW-1185">Reference proteome</keyword>
<accession>A0A093ER78</accession>
<evidence type="ECO:0000313" key="3">
    <source>
        <dbReference type="Proteomes" id="UP000054190"/>
    </source>
</evidence>
<sequence length="93" mass="10587">EKTLFSIWPSELLYGPVQFQGPEPDVRGILSKFKSTRSQECPFKLDFTAYTYFPSSALEDIRFDSTADEPGQSRREGHAGYHQEFVSTQSLTC</sequence>
<reference evidence="2 3" key="1">
    <citation type="submission" date="2014-04" db="EMBL/GenBank/DDBJ databases">
        <title>Genome evolution of avian class.</title>
        <authorList>
            <person name="Zhang G."/>
            <person name="Li C."/>
        </authorList>
    </citation>
    <scope>NUCLEOTIDE SEQUENCE [LARGE SCALE GENOMIC DNA]</scope>
    <source>
        <strain evidence="2">BGI_N341</strain>
    </source>
</reference>
<dbReference type="EMBL" id="KK368882">
    <property type="protein sequence ID" value="KFV42479.1"/>
    <property type="molecule type" value="Genomic_DNA"/>
</dbReference>
<dbReference type="Proteomes" id="UP000054190">
    <property type="component" value="Unassembled WGS sequence"/>
</dbReference>
<evidence type="ECO:0000256" key="1">
    <source>
        <dbReference type="SAM" id="MobiDB-lite"/>
    </source>
</evidence>
<feature type="non-terminal residue" evidence="2">
    <location>
        <position position="93"/>
    </location>
</feature>
<feature type="compositionally biased region" description="Basic and acidic residues" evidence="1">
    <location>
        <begin position="65"/>
        <end position="81"/>
    </location>
</feature>
<organism evidence="2 3">
    <name type="scientific">Tyto alba</name>
    <name type="common">Barn owl</name>
    <dbReference type="NCBI Taxonomy" id="56313"/>
    <lineage>
        <taxon>Eukaryota</taxon>
        <taxon>Metazoa</taxon>
        <taxon>Chordata</taxon>
        <taxon>Craniata</taxon>
        <taxon>Vertebrata</taxon>
        <taxon>Euteleostomi</taxon>
        <taxon>Archelosauria</taxon>
        <taxon>Archosauria</taxon>
        <taxon>Dinosauria</taxon>
        <taxon>Saurischia</taxon>
        <taxon>Theropoda</taxon>
        <taxon>Coelurosauria</taxon>
        <taxon>Aves</taxon>
        <taxon>Neognathae</taxon>
        <taxon>Neoaves</taxon>
        <taxon>Telluraves</taxon>
        <taxon>Strigiformes</taxon>
        <taxon>Tytonidae</taxon>
        <taxon>Tyto</taxon>
    </lineage>
</organism>
<dbReference type="AlphaFoldDB" id="A0A093ER78"/>
<evidence type="ECO:0000313" key="2">
    <source>
        <dbReference type="EMBL" id="KFV42479.1"/>
    </source>
</evidence>
<name>A0A093ER78_TYTAL</name>